<dbReference type="AlphaFoldDB" id="A0A916RJ17"/>
<feature type="transmembrane region" description="Helical" evidence="1">
    <location>
        <begin position="44"/>
        <end position="66"/>
    </location>
</feature>
<feature type="transmembrane region" description="Helical" evidence="1">
    <location>
        <begin position="123"/>
        <end position="143"/>
    </location>
</feature>
<organism evidence="3 4">
    <name type="scientific">Nitratireductor aestuarii</name>
    <dbReference type="NCBI Taxonomy" id="1735103"/>
    <lineage>
        <taxon>Bacteria</taxon>
        <taxon>Pseudomonadati</taxon>
        <taxon>Pseudomonadota</taxon>
        <taxon>Alphaproteobacteria</taxon>
        <taxon>Hyphomicrobiales</taxon>
        <taxon>Phyllobacteriaceae</taxon>
        <taxon>Nitratireductor</taxon>
    </lineage>
</organism>
<keyword evidence="1" id="KW-0812">Transmembrane</keyword>
<evidence type="ECO:0000313" key="4">
    <source>
        <dbReference type="Proteomes" id="UP000636264"/>
    </source>
</evidence>
<dbReference type="RefSeq" id="WP_188719949.1">
    <property type="nucleotide sequence ID" value="NZ_BMIF01000002.1"/>
</dbReference>
<reference evidence="3" key="2">
    <citation type="submission" date="2020-09" db="EMBL/GenBank/DDBJ databases">
        <authorList>
            <person name="Sun Q."/>
            <person name="Zhou Y."/>
        </authorList>
    </citation>
    <scope>NUCLEOTIDE SEQUENCE</scope>
    <source>
        <strain evidence="3">CGMCC 1.15320</strain>
    </source>
</reference>
<keyword evidence="1" id="KW-1133">Transmembrane helix</keyword>
<dbReference type="InterPro" id="IPR009936">
    <property type="entry name" value="DUF1468"/>
</dbReference>
<comment type="caution">
    <text evidence="3">The sequence shown here is derived from an EMBL/GenBank/DDBJ whole genome shotgun (WGS) entry which is preliminary data.</text>
</comment>
<evidence type="ECO:0000313" key="3">
    <source>
        <dbReference type="EMBL" id="GGA59179.1"/>
    </source>
</evidence>
<reference evidence="3" key="1">
    <citation type="journal article" date="2014" name="Int. J. Syst. Evol. Microbiol.">
        <title>Complete genome sequence of Corynebacterium casei LMG S-19264T (=DSM 44701T), isolated from a smear-ripened cheese.</title>
        <authorList>
            <consortium name="US DOE Joint Genome Institute (JGI-PGF)"/>
            <person name="Walter F."/>
            <person name="Albersmeier A."/>
            <person name="Kalinowski J."/>
            <person name="Ruckert C."/>
        </authorList>
    </citation>
    <scope>NUCLEOTIDE SEQUENCE</scope>
    <source>
        <strain evidence="3">CGMCC 1.15320</strain>
    </source>
</reference>
<feature type="transmembrane region" description="Helical" evidence="1">
    <location>
        <begin position="78"/>
        <end position="103"/>
    </location>
</feature>
<sequence>MKQFTLRGSADLYLGLLLLFISGVMYWYVSDLEIGTVRRMGTGFFPLVLIVILAGFGVILAVRGVLTKSVRVAPITLRPLLIILVSFVAFALLVDRVGLILAIFAQVAVAHFASDETKPAQSLLFGIVLALLSSGVFVGLLNMPVELLP</sequence>
<gene>
    <name evidence="3" type="ORF">GCM10011385_11100</name>
</gene>
<feature type="domain" description="DUF1468" evidence="2">
    <location>
        <begin position="14"/>
        <end position="144"/>
    </location>
</feature>
<dbReference type="EMBL" id="BMIF01000002">
    <property type="protein sequence ID" value="GGA59179.1"/>
    <property type="molecule type" value="Genomic_DNA"/>
</dbReference>
<keyword evidence="4" id="KW-1185">Reference proteome</keyword>
<keyword evidence="1" id="KW-0472">Membrane</keyword>
<accession>A0A916RJ17</accession>
<name>A0A916RJ17_9HYPH</name>
<protein>
    <submittedName>
        <fullName evidence="3">Membrane protein</fullName>
    </submittedName>
</protein>
<evidence type="ECO:0000259" key="2">
    <source>
        <dbReference type="Pfam" id="PF07331"/>
    </source>
</evidence>
<proteinExistence type="predicted"/>
<feature type="transmembrane region" description="Helical" evidence="1">
    <location>
        <begin position="12"/>
        <end position="29"/>
    </location>
</feature>
<dbReference type="Proteomes" id="UP000636264">
    <property type="component" value="Unassembled WGS sequence"/>
</dbReference>
<evidence type="ECO:0000256" key="1">
    <source>
        <dbReference type="SAM" id="Phobius"/>
    </source>
</evidence>
<dbReference type="Pfam" id="PF07331">
    <property type="entry name" value="TctB"/>
    <property type="match status" value="1"/>
</dbReference>